<keyword evidence="5" id="KW-1185">Reference proteome</keyword>
<name>A0ABN8L5D5_CHISP</name>
<feature type="domain" description="Chitin-binding type-2" evidence="3">
    <location>
        <begin position="550"/>
        <end position="609"/>
    </location>
</feature>
<dbReference type="SMART" id="SM00494">
    <property type="entry name" value="ChtBD2"/>
    <property type="match status" value="1"/>
</dbReference>
<dbReference type="Pfam" id="PF01607">
    <property type="entry name" value="CBM_14"/>
    <property type="match status" value="1"/>
</dbReference>
<keyword evidence="2" id="KW-0732">Signal</keyword>
<feature type="compositionally biased region" description="Acidic residues" evidence="1">
    <location>
        <begin position="671"/>
        <end position="682"/>
    </location>
</feature>
<proteinExistence type="predicted"/>
<gene>
    <name evidence="4" type="ORF">CHILSU_LOCUS2276</name>
</gene>
<dbReference type="SUPFAM" id="SSF57625">
    <property type="entry name" value="Invertebrate chitin-binding proteins"/>
    <property type="match status" value="1"/>
</dbReference>
<dbReference type="Gene3D" id="2.170.140.10">
    <property type="entry name" value="Chitin binding domain"/>
    <property type="match status" value="1"/>
</dbReference>
<evidence type="ECO:0000256" key="1">
    <source>
        <dbReference type="SAM" id="MobiDB-lite"/>
    </source>
</evidence>
<reference evidence="4" key="1">
    <citation type="submission" date="2021-12" db="EMBL/GenBank/DDBJ databases">
        <authorList>
            <person name="King R."/>
        </authorList>
    </citation>
    <scope>NUCLEOTIDE SEQUENCE</scope>
</reference>
<evidence type="ECO:0000313" key="5">
    <source>
        <dbReference type="Proteomes" id="UP001153292"/>
    </source>
</evidence>
<dbReference type="EMBL" id="OU963906">
    <property type="protein sequence ID" value="CAH2981764.1"/>
    <property type="molecule type" value="Genomic_DNA"/>
</dbReference>
<dbReference type="Proteomes" id="UP001153292">
    <property type="component" value="Chromosome 13"/>
</dbReference>
<dbReference type="InterPro" id="IPR002557">
    <property type="entry name" value="Chitin-bd_dom"/>
</dbReference>
<evidence type="ECO:0000256" key="2">
    <source>
        <dbReference type="SAM" id="SignalP"/>
    </source>
</evidence>
<evidence type="ECO:0000313" key="4">
    <source>
        <dbReference type="EMBL" id="CAH2981764.1"/>
    </source>
</evidence>
<organism evidence="4 5">
    <name type="scientific">Chilo suppressalis</name>
    <name type="common">Asiatic rice borer moth</name>
    <dbReference type="NCBI Taxonomy" id="168631"/>
    <lineage>
        <taxon>Eukaryota</taxon>
        <taxon>Metazoa</taxon>
        <taxon>Ecdysozoa</taxon>
        <taxon>Arthropoda</taxon>
        <taxon>Hexapoda</taxon>
        <taxon>Insecta</taxon>
        <taxon>Pterygota</taxon>
        <taxon>Neoptera</taxon>
        <taxon>Endopterygota</taxon>
        <taxon>Lepidoptera</taxon>
        <taxon>Glossata</taxon>
        <taxon>Ditrysia</taxon>
        <taxon>Pyraloidea</taxon>
        <taxon>Crambidae</taxon>
        <taxon>Crambinae</taxon>
        <taxon>Chilo</taxon>
    </lineage>
</organism>
<dbReference type="PROSITE" id="PS50940">
    <property type="entry name" value="CHIT_BIND_II"/>
    <property type="match status" value="1"/>
</dbReference>
<feature type="region of interest" description="Disordered" evidence="1">
    <location>
        <begin position="657"/>
        <end position="718"/>
    </location>
</feature>
<feature type="signal peptide" evidence="2">
    <location>
        <begin position="1"/>
        <end position="16"/>
    </location>
</feature>
<dbReference type="InterPro" id="IPR052976">
    <property type="entry name" value="Scoloptoxin-like"/>
</dbReference>
<evidence type="ECO:0000259" key="3">
    <source>
        <dbReference type="PROSITE" id="PS50940"/>
    </source>
</evidence>
<protein>
    <recommendedName>
        <fullName evidence="3">Chitin-binding type-2 domain-containing protein</fullName>
    </recommendedName>
</protein>
<feature type="chain" id="PRO_5047474713" description="Chitin-binding type-2 domain-containing protein" evidence="2">
    <location>
        <begin position="17"/>
        <end position="718"/>
    </location>
</feature>
<dbReference type="InterPro" id="IPR036508">
    <property type="entry name" value="Chitin-bd_dom_sf"/>
</dbReference>
<sequence length="718" mass="80761">MELWMIILCVIPTVTSITVSSNGNSPEIKMIGGMMVDVQKGFTPIVPKIEGNTKVNLRKKKLNSNSTKLSINERYRRLIPYMTFYYANDMVSSTTESAKNVEVEKAEIIEAKTIQHQSEERQPKKIFYNSNRNIPLYQGNRLTQYNIASANPTKYFYKGIAPTPQTYKSPNYSPLLTDLRGLPNNDFEYERIVHKPILKAPSVPFSPPTRKPYLNLYQNEDSGTIQYYIPEKDNTPKYKLVPYQQTPPVKVTLQAENIYHVAKPPPSVPVQIPKEQIFIKPRPARPIYFYDNINVPQAPAGRKQPSIVSESYYEKQRPHNSIVQPVIESGFRPIVRMPIHPTESSLYESSLSVTAIPQFESEKQQKVAVLGNPTDRPEEGVLNPNYFEYLADQPTHKPPYAQSNTVTLADLLNSLQINKSIPKPITRENVGASIRTLLQVLNTLKALPQEGEEETPVLSTPKPFIGSKAAEVTTKPEVSTPISVVTEDPYFHDEPYLAPVNTPSQHIDDFPTSITSSQRFPLPITSDDEGGTPGQPGVDYPILTTIPQTAFNCKTQRYKGFFADPETRCQVWHYCDLNGGQASFLCPNGTIFSQAGLTCDWWFNVRCASTAQLYVLNESLYKYILPHSPKFPEDYSGPLVDKYLTLKFKEMEEQFKKNKNKQSASEKMDSDETESSTEDSSEVETSSEQAPVDKNAVSEASVIVGTPGTSGNVERLQD</sequence>
<accession>A0ABN8L5D5</accession>
<dbReference type="PANTHER" id="PTHR22933">
    <property type="entry name" value="FI18007P1-RELATED"/>
    <property type="match status" value="1"/>
</dbReference>
<dbReference type="PANTHER" id="PTHR22933:SF18">
    <property type="match status" value="1"/>
</dbReference>